<feature type="domain" description="PH" evidence="4">
    <location>
        <begin position="1378"/>
        <end position="1521"/>
    </location>
</feature>
<proteinExistence type="predicted"/>
<feature type="compositionally biased region" description="Basic and acidic residues" evidence="1">
    <location>
        <begin position="306"/>
        <end position="323"/>
    </location>
</feature>
<feature type="region of interest" description="Disordered" evidence="1">
    <location>
        <begin position="1102"/>
        <end position="1331"/>
    </location>
</feature>
<sequence length="1778" mass="194706">MPSWEYFVDLSECRPKNVMLPGKTYVKGGAFVRKRAKSTPKRIATEENEGQDVSDSDVKEEPKKDNIRFFQPSKAAVEAAKRAAATKNIETGSPCGPYDSDSVRERVRNWQSQGGGVVTASNIVVEFEDSENETEFVGNIRSQPASPIKDRWGVRKETISTKQGFGKKPLSPSKGASDNASTQKTPNTPRKRIISDEHWKHKPTPAKGNKDTTPKKNDKKHSYNDGIRVAPIDDEDSKSREVSPGKTPFLDDGIRVYATPPISRRTSDQKEVSGDEAESSSEVDTPISPEPSETVSTDENVTPKTALRDESEKPIVTRKETKRSARGIFGAVLEESKRMFSRTETVYVSQPENPRIDNWLGAIPDLPDDPFINDEKEREESEIAKTPLRRRRKSKVPASDPNGIWDTVSTVDTVPDSAEDLFRRQRRRRSSKPSQDNSSPTKDESIQNKGMQESEGLQSGSMKSSQKHNAQQRSTVVGEESTGAKLRRNTIGIAALQALFTDQKEEQKENHRSISPSQAPIAVSQSTTAGSTPRKPFPSVGGHRLSTIASVDTLNTAATESIALSEISADSNFTAKPKNRRTQNSDPYDKSTTDGPRRKKSRLAKHADLMSVLSMSHNGGKSIKSARSIRAQRTRLDTTTIPDLIRNLTNDETKYMQELRTLVDGVIPVMLASILSKTESKAIANLFSPLGQTSFVSDAIYAMGVALEGLKKWHKRLEPSIAGPVSVTVFLTWAQGVHRIYQDYLKAWRMGFQDVVVNLAPASDTEHKDDAFGHGLPRNKDGDITNTDGERVDVAFLLRRPLVRLKDLAETLKSINVIQSSTLAEKLSADFHGLVVEARRRVYQEKARLEDEAAANIDATRARRIFDLTPQTDVVVNTTRRVRAADYFDLSLLHSNGQRIECGVELLLRDDAPDAGSGADLFICQIDTNDRWLLFPPVDIGNVSARNGDSQGEIIVMLRGIDDHGRNWQELLSMTSDNEQTGFEWVQMLGLVPVPPRLPQEYNSDKRNNTSRILSGTMFSDSVVSDSLASSVSYTHTTRSLSSARTQIPLGEQLESANKLDAPTILAARRDGSKSPSKHDATSTTARASLLATCTSASEDEDLAYSSTSSRDHPNSANAIGSPRSLNEAMSMAGNTNSTLKRNHARKRRPDSMSMLNPPQAPLNEKSPNDFTQTNRVQSSPAQISLSIGKQEQARPKSSKPSLFGQSSSIPDTELPVIPKPRPAMSNGAAKSQESKNVILQADKPNEPRQSSNNEEIPPPPPPHRAPSPIKFSTTPVIDMDSGTIKGKRLSSSPLKYQYEPSSASDDGSETSSAADQDASDDDLSSSDEEDSFKIDDVPELPQQFVQQKRPPLSQPSLPSKTLGPSSSASQAPYKTVPSQPNKALHIAAIVSYWSDKSQWVQLHPDICNIIVAPGLVEIYQISATQSNDAGNTHMQPTTPHPAAQPLLILHLTPMVLLQQGTALDVTVRSPPQGGTMQGTFTSVNFLFRSRSPEEAEILYGVFHHSRMNNPTYIALQQARATAEKPAFDSVFGHNQSRSSSWFSFGRQKSYRASSVPTPKAKSDPSVGTRTTSFSAKLFGSSRFNIARSSIMSRKSPDGSVFTSSDNSMGSGTSSPLPGTISGGNETPLGLSNTKIRLYSREGTRWLDLGSGTLTIMRPTTDLNSGIDLNSPPEIGYAHGVGSNGVISPTQKRGADDKRIVVMKAKKETVLLDVTLGESCFERTARTGIALSLWEIFEGGTVADKGGVTNGRFKYFMMQFQNEAACAFTFSMVGRHRF</sequence>
<feature type="region of interest" description="Disordered" evidence="1">
    <location>
        <begin position="35"/>
        <end position="64"/>
    </location>
</feature>
<feature type="compositionally biased region" description="Basic and acidic residues" evidence="1">
    <location>
        <begin position="373"/>
        <end position="383"/>
    </location>
</feature>
<feature type="compositionally biased region" description="Acidic residues" evidence="1">
    <location>
        <begin position="46"/>
        <end position="55"/>
    </location>
</feature>
<dbReference type="Pfam" id="PF24345">
    <property type="entry name" value="PH_24"/>
    <property type="match status" value="1"/>
</dbReference>
<reference evidence="5" key="1">
    <citation type="submission" date="2021-03" db="EMBL/GenBank/DDBJ databases">
        <authorList>
            <person name="Tagirdzhanova G."/>
        </authorList>
    </citation>
    <scope>NUCLEOTIDE SEQUENCE</scope>
</reference>
<feature type="compositionally biased region" description="Basic and acidic residues" evidence="1">
    <location>
        <begin position="503"/>
        <end position="512"/>
    </location>
</feature>
<comment type="caution">
    <text evidence="5">The sequence shown here is derived from an EMBL/GenBank/DDBJ whole genome shotgun (WGS) entry which is preliminary data.</text>
</comment>
<keyword evidence="6" id="KW-1185">Reference proteome</keyword>
<feature type="region of interest" description="Disordered" evidence="1">
    <location>
        <begin position="1346"/>
        <end position="1379"/>
    </location>
</feature>
<dbReference type="Proteomes" id="UP000664169">
    <property type="component" value="Unassembled WGS sequence"/>
</dbReference>
<feature type="compositionally biased region" description="Polar residues" evidence="1">
    <location>
        <begin position="1169"/>
        <end position="1190"/>
    </location>
</feature>
<feature type="compositionally biased region" description="Low complexity" evidence="1">
    <location>
        <begin position="1302"/>
        <end position="1317"/>
    </location>
</feature>
<dbReference type="OrthoDB" id="5408934at2759"/>
<evidence type="ECO:0000259" key="4">
    <source>
        <dbReference type="Pfam" id="PF24345"/>
    </source>
</evidence>
<dbReference type="InterPro" id="IPR056223">
    <property type="entry name" value="PH_24"/>
</dbReference>
<feature type="region of interest" description="Disordered" evidence="1">
    <location>
        <begin position="354"/>
        <end position="483"/>
    </location>
</feature>
<evidence type="ECO:0000313" key="6">
    <source>
        <dbReference type="Proteomes" id="UP000664169"/>
    </source>
</evidence>
<feature type="compositionally biased region" description="Basic and acidic residues" evidence="1">
    <location>
        <begin position="587"/>
        <end position="596"/>
    </location>
</feature>
<accession>A0A8H3EN39</accession>
<dbReference type="InterPro" id="IPR056222">
    <property type="entry name" value="PH_23"/>
</dbReference>
<feature type="compositionally biased region" description="Polar residues" evidence="1">
    <location>
        <begin position="174"/>
        <end position="188"/>
    </location>
</feature>
<dbReference type="Pfam" id="PF24340">
    <property type="entry name" value="DH_2"/>
    <property type="match status" value="1"/>
</dbReference>
<evidence type="ECO:0000259" key="3">
    <source>
        <dbReference type="Pfam" id="PF24344"/>
    </source>
</evidence>
<feature type="compositionally biased region" description="Low complexity" evidence="1">
    <location>
        <begin position="1603"/>
        <end position="1615"/>
    </location>
</feature>
<dbReference type="InterPro" id="IPR056416">
    <property type="entry name" value="DH_2_fung"/>
</dbReference>
<feature type="domain" description="PH" evidence="3">
    <location>
        <begin position="855"/>
        <end position="997"/>
    </location>
</feature>
<feature type="compositionally biased region" description="Polar residues" evidence="1">
    <location>
        <begin position="447"/>
        <end position="475"/>
    </location>
</feature>
<feature type="region of interest" description="Disordered" evidence="1">
    <location>
        <begin position="129"/>
        <end position="323"/>
    </location>
</feature>
<feature type="compositionally biased region" description="Pro residues" evidence="1">
    <location>
        <begin position="1257"/>
        <end position="1266"/>
    </location>
</feature>
<feature type="compositionally biased region" description="Acidic residues" evidence="1">
    <location>
        <begin position="1318"/>
        <end position="1331"/>
    </location>
</feature>
<feature type="region of interest" description="Disordered" evidence="1">
    <location>
        <begin position="1595"/>
        <end position="1628"/>
    </location>
</feature>
<protein>
    <submittedName>
        <fullName evidence="5">Uncharacterized protein</fullName>
    </submittedName>
</protein>
<feature type="region of interest" description="Disordered" evidence="1">
    <location>
        <begin position="503"/>
        <end position="543"/>
    </location>
</feature>
<evidence type="ECO:0000256" key="1">
    <source>
        <dbReference type="SAM" id="MobiDB-lite"/>
    </source>
</evidence>
<feature type="compositionally biased region" description="Basic and acidic residues" evidence="1">
    <location>
        <begin position="208"/>
        <end position="223"/>
    </location>
</feature>
<name>A0A8H3EN39_9LECA</name>
<feature type="compositionally biased region" description="Polar residues" evidence="1">
    <location>
        <begin position="291"/>
        <end position="303"/>
    </location>
</feature>
<feature type="compositionally biased region" description="Polar residues" evidence="1">
    <location>
        <begin position="1355"/>
        <end position="1379"/>
    </location>
</feature>
<feature type="compositionally biased region" description="Polar residues" evidence="1">
    <location>
        <begin position="1105"/>
        <end position="1119"/>
    </location>
</feature>
<feature type="compositionally biased region" description="Polar residues" evidence="1">
    <location>
        <begin position="513"/>
        <end position="531"/>
    </location>
</feature>
<organism evidence="5 6">
    <name type="scientific">Gomphillus americanus</name>
    <dbReference type="NCBI Taxonomy" id="1940652"/>
    <lineage>
        <taxon>Eukaryota</taxon>
        <taxon>Fungi</taxon>
        <taxon>Dikarya</taxon>
        <taxon>Ascomycota</taxon>
        <taxon>Pezizomycotina</taxon>
        <taxon>Lecanoromycetes</taxon>
        <taxon>OSLEUM clade</taxon>
        <taxon>Ostropomycetidae</taxon>
        <taxon>Ostropales</taxon>
        <taxon>Graphidaceae</taxon>
        <taxon>Gomphilloideae</taxon>
        <taxon>Gomphillus</taxon>
    </lineage>
</organism>
<feature type="compositionally biased region" description="Polar residues" evidence="1">
    <location>
        <begin position="1229"/>
        <end position="1238"/>
    </location>
</feature>
<feature type="compositionally biased region" description="Polar residues" evidence="1">
    <location>
        <begin position="1199"/>
        <end position="1211"/>
    </location>
</feature>
<evidence type="ECO:0000259" key="2">
    <source>
        <dbReference type="Pfam" id="PF24340"/>
    </source>
</evidence>
<dbReference type="Pfam" id="PF24344">
    <property type="entry name" value="PH_23"/>
    <property type="match status" value="1"/>
</dbReference>
<feature type="domain" description="DBL homology" evidence="2">
    <location>
        <begin position="637"/>
        <end position="842"/>
    </location>
</feature>
<gene>
    <name evidence="5" type="ORF">GOMPHAMPRED_005017</name>
</gene>
<feature type="compositionally biased region" description="Basic and acidic residues" evidence="1">
    <location>
        <begin position="148"/>
        <end position="159"/>
    </location>
</feature>
<evidence type="ECO:0000313" key="5">
    <source>
        <dbReference type="EMBL" id="CAF9907097.1"/>
    </source>
</evidence>
<dbReference type="EMBL" id="CAJPDQ010000003">
    <property type="protein sequence ID" value="CAF9907097.1"/>
    <property type="molecule type" value="Genomic_DNA"/>
</dbReference>
<feature type="region of interest" description="Disordered" evidence="1">
    <location>
        <begin position="573"/>
        <end position="603"/>
    </location>
</feature>